<evidence type="ECO:0000256" key="1">
    <source>
        <dbReference type="SAM" id="SignalP"/>
    </source>
</evidence>
<proteinExistence type="predicted"/>
<dbReference type="Proteomes" id="UP000286114">
    <property type="component" value="Unassembled WGS sequence"/>
</dbReference>
<feature type="chain" id="PRO_5033363801" evidence="1">
    <location>
        <begin position="24"/>
        <end position="383"/>
    </location>
</feature>
<evidence type="ECO:0000259" key="2">
    <source>
        <dbReference type="Pfam" id="PF08522"/>
    </source>
</evidence>
<dbReference type="Gene3D" id="2.60.40.1740">
    <property type="entry name" value="hypothetical protein (bacova_03559)"/>
    <property type="match status" value="1"/>
</dbReference>
<evidence type="ECO:0000313" key="5">
    <source>
        <dbReference type="EMBL" id="RHB71543.1"/>
    </source>
</evidence>
<dbReference type="EMBL" id="QSVA01000016">
    <property type="protein sequence ID" value="RGN91705.1"/>
    <property type="molecule type" value="Genomic_DNA"/>
</dbReference>
<organism evidence="4 7">
    <name type="scientific">Bacteroides uniformis</name>
    <dbReference type="NCBI Taxonomy" id="820"/>
    <lineage>
        <taxon>Bacteria</taxon>
        <taxon>Pseudomonadati</taxon>
        <taxon>Bacteroidota</taxon>
        <taxon>Bacteroidia</taxon>
        <taxon>Bacteroidales</taxon>
        <taxon>Bacteroidaceae</taxon>
        <taxon>Bacteroides</taxon>
    </lineage>
</organism>
<comment type="caution">
    <text evidence="4">The sequence shown here is derived from an EMBL/GenBank/DDBJ whole genome shotgun (WGS) entry which is preliminary data.</text>
</comment>
<dbReference type="GO" id="GO:0005975">
    <property type="term" value="P:carbohydrate metabolic process"/>
    <property type="evidence" value="ECO:0007669"/>
    <property type="project" value="UniProtKB-ARBA"/>
</dbReference>
<dbReference type="SUPFAM" id="SSF49899">
    <property type="entry name" value="Concanavalin A-like lectins/glucanases"/>
    <property type="match status" value="1"/>
</dbReference>
<evidence type="ECO:0000313" key="6">
    <source>
        <dbReference type="Proteomes" id="UP000260759"/>
    </source>
</evidence>
<feature type="domain" description="BT-3987-like N-terminal" evidence="2">
    <location>
        <begin position="31"/>
        <end position="142"/>
    </location>
</feature>
<accession>A0A396F0F4</accession>
<reference evidence="6 7" key="1">
    <citation type="submission" date="2018-08" db="EMBL/GenBank/DDBJ databases">
        <title>A genome reference for cultivated species of the human gut microbiota.</title>
        <authorList>
            <person name="Zou Y."/>
            <person name="Xue W."/>
            <person name="Luo G."/>
        </authorList>
    </citation>
    <scope>NUCLEOTIDE SEQUENCE [LARGE SCALE GENOMIC DNA]</scope>
    <source>
        <strain evidence="4 7">AF28-11</strain>
        <strain evidence="5 8">AM39-1</strain>
        <strain evidence="3 6">OM03-4</strain>
    </source>
</reference>
<dbReference type="PROSITE" id="PS51257">
    <property type="entry name" value="PROKAR_LIPOPROTEIN"/>
    <property type="match status" value="1"/>
</dbReference>
<dbReference type="Proteomes" id="UP000260759">
    <property type="component" value="Unassembled WGS sequence"/>
</dbReference>
<evidence type="ECO:0000313" key="4">
    <source>
        <dbReference type="EMBL" id="RGQ48908.1"/>
    </source>
</evidence>
<keyword evidence="1" id="KW-0732">Signal</keyword>
<dbReference type="AlphaFoldDB" id="A0A396F0F4"/>
<dbReference type="InterPro" id="IPR013320">
    <property type="entry name" value="ConA-like_dom_sf"/>
</dbReference>
<dbReference type="Pfam" id="PF08522">
    <property type="entry name" value="BT_3987-like_N"/>
    <property type="match status" value="1"/>
</dbReference>
<evidence type="ECO:0000313" key="3">
    <source>
        <dbReference type="EMBL" id="RGN91705.1"/>
    </source>
</evidence>
<dbReference type="Pfam" id="PF13385">
    <property type="entry name" value="Laminin_G_3"/>
    <property type="match status" value="1"/>
</dbReference>
<sequence>MNKYLLKYMVFCFIAMLSVSCNDSESDLLEPKVYFEEREYRIEVEEGEAMTHELRARVSSLCASQVEVSYEVADTSVIEAYNKKYGTEYEMFDATAVDLGNAVATVPSGEVYAGSVSVKFSKLDKVEEGKSYLLPVRVRSASLPVSQGGDVVYFILHKPVRIMKVARVYNNYVRIPLLPGTQFTSVTYEALIYIDFFGNNNTVMGCEGTLIFRIGDAPLLEKDHLQIAGKSEYSVSQALGTGKWYHVAFTYNQPTGKTAIFINGEKASEAVWDIPSFDFGKGDFFIGKVAGFMWGERPFYGRMSEVRLWNVSRTESQIKENMITVDPKSEGLAAYYKLNGTDQFQDGETWKVKDASGHGMDGLVNGGDKALGIVELDEPITIK</sequence>
<dbReference type="EMBL" id="QRTH01000009">
    <property type="protein sequence ID" value="RGQ48908.1"/>
    <property type="molecule type" value="Genomic_DNA"/>
</dbReference>
<protein>
    <submittedName>
        <fullName evidence="4">DUF1735 domain-containing protein</fullName>
    </submittedName>
</protein>
<evidence type="ECO:0000313" key="7">
    <source>
        <dbReference type="Proteomes" id="UP000283680"/>
    </source>
</evidence>
<dbReference type="RefSeq" id="WP_117588989.1">
    <property type="nucleotide sequence ID" value="NZ_BAABYI010000001.1"/>
</dbReference>
<dbReference type="InterPro" id="IPR013728">
    <property type="entry name" value="BT_3987-like_N"/>
</dbReference>
<dbReference type="EMBL" id="QSHA01000010">
    <property type="protein sequence ID" value="RHB71543.1"/>
    <property type="molecule type" value="Genomic_DNA"/>
</dbReference>
<name>A0A396F0F4_BACUN</name>
<gene>
    <name evidence="5" type="ORF">DW873_13785</name>
    <name evidence="4" type="ORF">DWY92_16120</name>
    <name evidence="3" type="ORF">DXB37_15850</name>
</gene>
<dbReference type="GO" id="GO:0004553">
    <property type="term" value="F:hydrolase activity, hydrolyzing O-glycosyl compounds"/>
    <property type="evidence" value="ECO:0007669"/>
    <property type="project" value="UniProtKB-ARBA"/>
</dbReference>
<feature type="signal peptide" evidence="1">
    <location>
        <begin position="1"/>
        <end position="23"/>
    </location>
</feature>
<dbReference type="Proteomes" id="UP000283680">
    <property type="component" value="Unassembled WGS sequence"/>
</dbReference>
<dbReference type="Gene3D" id="2.60.120.200">
    <property type="match status" value="1"/>
</dbReference>
<evidence type="ECO:0000313" key="8">
    <source>
        <dbReference type="Proteomes" id="UP000286114"/>
    </source>
</evidence>